<dbReference type="Proteomes" id="UP000319700">
    <property type="component" value="Unassembled WGS sequence"/>
</dbReference>
<accession>A0A502F2S5</accession>
<evidence type="ECO:0000259" key="2">
    <source>
        <dbReference type="Pfam" id="PF00248"/>
    </source>
</evidence>
<dbReference type="Pfam" id="PF00248">
    <property type="entry name" value="Aldo_ket_red"/>
    <property type="match status" value="1"/>
</dbReference>
<reference evidence="3 4" key="1">
    <citation type="journal article" date="2019" name="Environ. Microbiol.">
        <title>Species interactions and distinct microbial communities in high Arctic permafrost affected cryosols are associated with the CH4 and CO2 gas fluxes.</title>
        <authorList>
            <person name="Altshuler I."/>
            <person name="Hamel J."/>
            <person name="Turney S."/>
            <person name="Magnuson E."/>
            <person name="Levesque R."/>
            <person name="Greer C."/>
            <person name="Whyte L.G."/>
        </authorList>
    </citation>
    <scope>NUCLEOTIDE SEQUENCE [LARGE SCALE GENOMIC DNA]</scope>
    <source>
        <strain evidence="3 4">42</strain>
    </source>
</reference>
<evidence type="ECO:0000313" key="4">
    <source>
        <dbReference type="Proteomes" id="UP000319700"/>
    </source>
</evidence>
<dbReference type="InterPro" id="IPR023210">
    <property type="entry name" value="NADP_OxRdtase_dom"/>
</dbReference>
<organism evidence="3 4">
    <name type="scientific">Flavobacterium pectinovorum</name>
    <dbReference type="NCBI Taxonomy" id="29533"/>
    <lineage>
        <taxon>Bacteria</taxon>
        <taxon>Pseudomonadati</taxon>
        <taxon>Bacteroidota</taxon>
        <taxon>Flavobacteriia</taxon>
        <taxon>Flavobacteriales</taxon>
        <taxon>Flavobacteriaceae</taxon>
        <taxon>Flavobacterium</taxon>
    </lineage>
</organism>
<proteinExistence type="predicted"/>
<comment type="caution">
    <text evidence="3">The sequence shown here is derived from an EMBL/GenBank/DDBJ whole genome shotgun (WGS) entry which is preliminary data.</text>
</comment>
<dbReference type="PANTHER" id="PTHR43625">
    <property type="entry name" value="AFLATOXIN B1 ALDEHYDE REDUCTASE"/>
    <property type="match status" value="1"/>
</dbReference>
<evidence type="ECO:0000256" key="1">
    <source>
        <dbReference type="ARBA" id="ARBA00023002"/>
    </source>
</evidence>
<dbReference type="RefSeq" id="WP_140503600.1">
    <property type="nucleotide sequence ID" value="NZ_RCZH01000002.1"/>
</dbReference>
<feature type="domain" description="NADP-dependent oxidoreductase" evidence="2">
    <location>
        <begin position="30"/>
        <end position="304"/>
    </location>
</feature>
<keyword evidence="1" id="KW-0560">Oxidoreductase</keyword>
<name>A0A502F2S5_9FLAO</name>
<dbReference type="InterPro" id="IPR050791">
    <property type="entry name" value="Aldo-Keto_reductase"/>
</dbReference>
<gene>
    <name evidence="3" type="ORF">EAH81_02995</name>
</gene>
<dbReference type="PANTHER" id="PTHR43625:SF40">
    <property type="entry name" value="ALDO-KETO REDUCTASE YAKC [NADP(+)]"/>
    <property type="match status" value="1"/>
</dbReference>
<sequence>MKMRKLGINGPEVSPISMGSRLIIDDPTTLEMVKKQTIQTLQYGIDSGINFLNTADFYGMGMSELIIGEAIKGRRDKAFISVKTGALRDHKGHFLGLDGRPNAIKNFCAYSLTRLGVDEIDLLQPSRIDPNVPIEETVGAIKDLIDEGKVRYLGLSEANAEQLIRAHKVHPVAALEIEYSLATRFIENEILPTARELGVSIVPYSVLSYGLLTGNLEFPLPKGDYRNMLPRFQEENRTHNLQMIEFLKDMAIQKNVSASQLALAWALHQGEDIIPIVGMSKPKRVDENIAALSIEFSAEEMNLLNTTFAIGAMKGDRYPAALQKMAAS</sequence>
<dbReference type="GO" id="GO:0016491">
    <property type="term" value="F:oxidoreductase activity"/>
    <property type="evidence" value="ECO:0007669"/>
    <property type="project" value="UniProtKB-KW"/>
</dbReference>
<dbReference type="AlphaFoldDB" id="A0A502F2S5"/>
<dbReference type="SUPFAM" id="SSF51430">
    <property type="entry name" value="NAD(P)-linked oxidoreductase"/>
    <property type="match status" value="1"/>
</dbReference>
<dbReference type="InterPro" id="IPR036812">
    <property type="entry name" value="NAD(P)_OxRdtase_dom_sf"/>
</dbReference>
<keyword evidence="4" id="KW-1185">Reference proteome</keyword>
<dbReference type="Gene3D" id="3.20.20.100">
    <property type="entry name" value="NADP-dependent oxidoreductase domain"/>
    <property type="match status" value="1"/>
</dbReference>
<dbReference type="OrthoDB" id="9773828at2"/>
<evidence type="ECO:0000313" key="3">
    <source>
        <dbReference type="EMBL" id="TPG44458.1"/>
    </source>
</evidence>
<dbReference type="EMBL" id="RCZH01000002">
    <property type="protein sequence ID" value="TPG44458.1"/>
    <property type="molecule type" value="Genomic_DNA"/>
</dbReference>
<dbReference type="GO" id="GO:0005737">
    <property type="term" value="C:cytoplasm"/>
    <property type="evidence" value="ECO:0007669"/>
    <property type="project" value="TreeGrafter"/>
</dbReference>
<protein>
    <submittedName>
        <fullName evidence="3">Aldo/keto reductase</fullName>
    </submittedName>
</protein>